<evidence type="ECO:0000313" key="12">
    <source>
        <dbReference type="EMBL" id="GAO17001.1"/>
    </source>
</evidence>
<dbReference type="EMBL" id="BBTG02000008">
    <property type="protein sequence ID" value="GAO17001.1"/>
    <property type="molecule type" value="Genomic_DNA"/>
</dbReference>
<evidence type="ECO:0000256" key="4">
    <source>
        <dbReference type="ARBA" id="ARBA00013030"/>
    </source>
</evidence>
<dbReference type="InterPro" id="IPR015421">
    <property type="entry name" value="PyrdxlP-dep_Trfase_major"/>
</dbReference>
<dbReference type="PANTHER" id="PTHR43247:SF1">
    <property type="entry name" value="PHOSPHOSERINE AMINOTRANSFERASE"/>
    <property type="match status" value="1"/>
</dbReference>
<evidence type="ECO:0000256" key="6">
    <source>
        <dbReference type="ARBA" id="ARBA00022605"/>
    </source>
</evidence>
<dbReference type="InterPro" id="IPR022278">
    <property type="entry name" value="Pser_aminoTfrase"/>
</dbReference>
<dbReference type="GO" id="GO:0030170">
    <property type="term" value="F:pyridoxal phosphate binding"/>
    <property type="evidence" value="ECO:0007669"/>
    <property type="project" value="TreeGrafter"/>
</dbReference>
<protein>
    <recommendedName>
        <fullName evidence="4">phosphoserine transaminase</fullName>
        <ecNumber evidence="4">2.6.1.52</ecNumber>
    </recommendedName>
</protein>
<dbReference type="InterPro" id="IPR000192">
    <property type="entry name" value="Aminotrans_V_dom"/>
</dbReference>
<evidence type="ECO:0000256" key="5">
    <source>
        <dbReference type="ARBA" id="ARBA00022576"/>
    </source>
</evidence>
<evidence type="ECO:0000256" key="3">
    <source>
        <dbReference type="ARBA" id="ARBA00006904"/>
    </source>
</evidence>
<keyword evidence="8" id="KW-0663">Pyridoxal phosphate</keyword>
<comment type="caution">
    <text evidence="12">The sequence shown here is derived from an EMBL/GenBank/DDBJ whole genome shotgun (WGS) entry which is preliminary data.</text>
</comment>
<keyword evidence="7" id="KW-0808">Transferase</keyword>
<sequence>MSFSQPSRSDIICFGAGPALLPTDVLEDAAKALINYDGAGLGIAEHAHRSQIAVNIINEAKANLAAYLDIPDDYEILFMQGGGSGGSGRSQAAFWVGNHSGRALGTYLGTLLWCTTATTRGMFPNFPKCLELEPDGPVVVADMSSNIFSRKIPTRNFSAISFEELSAAAFCSLDECETIAKNNSLYNTLRLFDVYIAGQVPKTLLLQYPDKIEGQQAVSEKAQIIYRAVDAHPEIYSIIPDKTVRSRMNIFFRMKSGDAAEEAFLKEGNALGRIGLRGHRSLRGICASNDNAVPFEGAQKLASIIEAFASRSRTSAGE</sequence>
<evidence type="ECO:0000256" key="9">
    <source>
        <dbReference type="ARBA" id="ARBA00023299"/>
    </source>
</evidence>
<dbReference type="AlphaFoldDB" id="A0A1B5L0V0"/>
<evidence type="ECO:0000256" key="10">
    <source>
        <dbReference type="ARBA" id="ARBA00049007"/>
    </source>
</evidence>
<dbReference type="GO" id="GO:0004648">
    <property type="term" value="F:O-phospho-L-serine:2-oxoglutarate aminotransferase activity"/>
    <property type="evidence" value="ECO:0007669"/>
    <property type="project" value="UniProtKB-EC"/>
</dbReference>
<dbReference type="InterPro" id="IPR015422">
    <property type="entry name" value="PyrdxlP-dep_Trfase_small"/>
</dbReference>
<keyword evidence="5" id="KW-0032">Aminotransferase</keyword>
<evidence type="ECO:0000256" key="2">
    <source>
        <dbReference type="ARBA" id="ARBA00005099"/>
    </source>
</evidence>
<proteinExistence type="inferred from homology"/>
<dbReference type="SUPFAM" id="SSF53383">
    <property type="entry name" value="PLP-dependent transferases"/>
    <property type="match status" value="1"/>
</dbReference>
<dbReference type="GO" id="GO:0006564">
    <property type="term" value="P:L-serine biosynthetic process"/>
    <property type="evidence" value="ECO:0007669"/>
    <property type="project" value="UniProtKB-KW"/>
</dbReference>
<evidence type="ECO:0000256" key="8">
    <source>
        <dbReference type="ARBA" id="ARBA00022898"/>
    </source>
</evidence>
<comment type="catalytic activity">
    <reaction evidence="10">
        <text>O-phospho-L-serine + 2-oxoglutarate = 3-phosphooxypyruvate + L-glutamate</text>
        <dbReference type="Rhea" id="RHEA:14329"/>
        <dbReference type="ChEBI" id="CHEBI:16810"/>
        <dbReference type="ChEBI" id="CHEBI:18110"/>
        <dbReference type="ChEBI" id="CHEBI:29985"/>
        <dbReference type="ChEBI" id="CHEBI:57524"/>
        <dbReference type="EC" id="2.6.1.52"/>
    </reaction>
</comment>
<dbReference type="Gene3D" id="3.90.1150.10">
    <property type="entry name" value="Aspartate Aminotransferase, domain 1"/>
    <property type="match status" value="1"/>
</dbReference>
<dbReference type="Gene3D" id="3.40.640.10">
    <property type="entry name" value="Type I PLP-dependent aspartate aminotransferase-like (Major domain)"/>
    <property type="match status" value="2"/>
</dbReference>
<gene>
    <name evidence="12" type="ORF">UVI_02022230</name>
</gene>
<keyword evidence="9" id="KW-0718">Serine biosynthesis</keyword>
<evidence type="ECO:0000259" key="11">
    <source>
        <dbReference type="Pfam" id="PF00266"/>
    </source>
</evidence>
<dbReference type="PIRSF" id="PIRSF000525">
    <property type="entry name" value="SerC"/>
    <property type="match status" value="1"/>
</dbReference>
<dbReference type="UniPathway" id="UPA00135">
    <property type="reaction ID" value="UER00197"/>
</dbReference>
<evidence type="ECO:0000313" key="13">
    <source>
        <dbReference type="Proteomes" id="UP000054053"/>
    </source>
</evidence>
<accession>A0A1B5L0V0</accession>
<keyword evidence="6" id="KW-0028">Amino-acid biosynthesis</keyword>
<comment type="similarity">
    <text evidence="3">Belongs to the class-V pyridoxal-phosphate-dependent aminotransferase family. SerC subfamily.</text>
</comment>
<dbReference type="InterPro" id="IPR015424">
    <property type="entry name" value="PyrdxlP-dep_Trfase"/>
</dbReference>
<name>A0A1B5L0V0_USTVR</name>
<reference evidence="13" key="1">
    <citation type="journal article" date="2016" name="Genome Announc.">
        <title>Genome sequence of Ustilaginoidea virens IPU010, a rice pathogenic fungus causing false smut.</title>
        <authorList>
            <person name="Kumagai T."/>
            <person name="Ishii T."/>
            <person name="Terai G."/>
            <person name="Umemura M."/>
            <person name="Machida M."/>
            <person name="Asai K."/>
        </authorList>
    </citation>
    <scope>NUCLEOTIDE SEQUENCE [LARGE SCALE GENOMIC DNA]</scope>
    <source>
        <strain evidence="13">IPU010</strain>
    </source>
</reference>
<dbReference type="Pfam" id="PF00266">
    <property type="entry name" value="Aminotran_5"/>
    <property type="match status" value="1"/>
</dbReference>
<feature type="domain" description="Aminotransferase class V" evidence="11">
    <location>
        <begin position="14"/>
        <end position="84"/>
    </location>
</feature>
<dbReference type="PANTHER" id="PTHR43247">
    <property type="entry name" value="PHOSPHOSERINE AMINOTRANSFERASE"/>
    <property type="match status" value="1"/>
</dbReference>
<dbReference type="GO" id="GO:0005737">
    <property type="term" value="C:cytoplasm"/>
    <property type="evidence" value="ECO:0007669"/>
    <property type="project" value="TreeGrafter"/>
</dbReference>
<evidence type="ECO:0000256" key="7">
    <source>
        <dbReference type="ARBA" id="ARBA00022679"/>
    </source>
</evidence>
<evidence type="ECO:0000256" key="1">
    <source>
        <dbReference type="ARBA" id="ARBA00001933"/>
    </source>
</evidence>
<dbReference type="Proteomes" id="UP000054053">
    <property type="component" value="Unassembled WGS sequence"/>
</dbReference>
<dbReference type="EC" id="2.6.1.52" evidence="4"/>
<comment type="cofactor">
    <cofactor evidence="1">
        <name>pyridoxal 5'-phosphate</name>
        <dbReference type="ChEBI" id="CHEBI:597326"/>
    </cofactor>
</comment>
<comment type="pathway">
    <text evidence="2">Amino-acid biosynthesis; L-serine biosynthesis; L-serine from 3-phospho-D-glycerate: step 2/3.</text>
</comment>
<organism evidence="12 13">
    <name type="scientific">Ustilaginoidea virens</name>
    <name type="common">Rice false smut fungus</name>
    <name type="synonym">Villosiclava virens</name>
    <dbReference type="NCBI Taxonomy" id="1159556"/>
    <lineage>
        <taxon>Eukaryota</taxon>
        <taxon>Fungi</taxon>
        <taxon>Dikarya</taxon>
        <taxon>Ascomycota</taxon>
        <taxon>Pezizomycotina</taxon>
        <taxon>Sordariomycetes</taxon>
        <taxon>Hypocreomycetidae</taxon>
        <taxon>Hypocreales</taxon>
        <taxon>Clavicipitaceae</taxon>
        <taxon>Ustilaginoidea</taxon>
    </lineage>
</organism>